<dbReference type="PANTHER" id="PTHR43054">
    <property type="match status" value="1"/>
</dbReference>
<comment type="caution">
    <text evidence="3">The sequence shown here is derived from an EMBL/GenBank/DDBJ whole genome shotgun (WGS) entry which is preliminary data.</text>
</comment>
<dbReference type="Gene3D" id="3.40.50.720">
    <property type="entry name" value="NAD(P)-binding Rossmann-like Domain"/>
    <property type="match status" value="1"/>
</dbReference>
<evidence type="ECO:0000313" key="3">
    <source>
        <dbReference type="EMBL" id="PWJ86821.1"/>
    </source>
</evidence>
<dbReference type="PANTHER" id="PTHR43054:SF1">
    <property type="entry name" value="SCYLLO-INOSITOL 2-DEHYDROGENASE (NADP(+)) IOLU"/>
    <property type="match status" value="1"/>
</dbReference>
<evidence type="ECO:0000259" key="2">
    <source>
        <dbReference type="Pfam" id="PF22725"/>
    </source>
</evidence>
<sequence>MIRFGIIGTNFITERFLEAAKLIKNFKLNAVYSRTEKRAKEFAIKYDVENIFTNLEQLSKSDLIDAIYIASPNSLHHDQTLLFLQNNKSVLCEKPIASNLKELKNMIEVSKKNKVLLMEALKGSFLPNYISIKENLYKIGKVRKYISNFCQYSSRYDKYKNNELPNTFNPIFSNGALMDIGIYTIYPLIDIFGMPKNIKSESLLLDSGVDGQGTAILEYNEMEGIINYSKISNSKLFNEIQGEKGTILIDKISQPSDIKIFYNDGSIENITKNQIDQNMYYEIEHFINLIENNIIESPINTFDLSLKVMSIIENIRKQNSIIYPADNK</sequence>
<reference evidence="3 4" key="1">
    <citation type="submission" date="2018-05" db="EMBL/GenBank/DDBJ databases">
        <title>Genomic Encyclopedia of Type Strains, Phase IV (KMG-IV): sequencing the most valuable type-strain genomes for metagenomic binning, comparative biology and taxonomic classification.</title>
        <authorList>
            <person name="Goeker M."/>
        </authorList>
    </citation>
    <scope>NUCLEOTIDE SEQUENCE [LARGE SCALE GENOMIC DNA]</scope>
    <source>
        <strain evidence="3 4">DSM 24906</strain>
    </source>
</reference>
<evidence type="ECO:0000313" key="4">
    <source>
        <dbReference type="Proteomes" id="UP000245921"/>
    </source>
</evidence>
<dbReference type="SUPFAM" id="SSF55347">
    <property type="entry name" value="Glyceraldehyde-3-phosphate dehydrogenase-like, C-terminal domain"/>
    <property type="match status" value="1"/>
</dbReference>
<feature type="domain" description="GFO/IDH/MocA-like oxidoreductase" evidence="2">
    <location>
        <begin position="138"/>
        <end position="247"/>
    </location>
</feature>
<dbReference type="InterPro" id="IPR000683">
    <property type="entry name" value="Gfo/Idh/MocA-like_OxRdtase_N"/>
</dbReference>
<protein>
    <submittedName>
        <fullName evidence="3">Dehydrogenase</fullName>
    </submittedName>
</protein>
<dbReference type="RefSeq" id="WP_109606541.1">
    <property type="nucleotide sequence ID" value="NZ_JAMHJO010000025.1"/>
</dbReference>
<dbReference type="InterPro" id="IPR055170">
    <property type="entry name" value="GFO_IDH_MocA-like_dom"/>
</dbReference>
<evidence type="ECO:0000259" key="1">
    <source>
        <dbReference type="Pfam" id="PF01408"/>
    </source>
</evidence>
<dbReference type="Pfam" id="PF01408">
    <property type="entry name" value="GFO_IDH_MocA"/>
    <property type="match status" value="1"/>
</dbReference>
<accession>A0AA45HHG7</accession>
<dbReference type="GO" id="GO:0000166">
    <property type="term" value="F:nucleotide binding"/>
    <property type="evidence" value="ECO:0007669"/>
    <property type="project" value="InterPro"/>
</dbReference>
<dbReference type="Proteomes" id="UP000245921">
    <property type="component" value="Unassembled WGS sequence"/>
</dbReference>
<organism evidence="3 4">
    <name type="scientific">Oceanotoga teriensis</name>
    <dbReference type="NCBI Taxonomy" id="515440"/>
    <lineage>
        <taxon>Bacteria</taxon>
        <taxon>Thermotogati</taxon>
        <taxon>Thermotogota</taxon>
        <taxon>Thermotogae</taxon>
        <taxon>Petrotogales</taxon>
        <taxon>Petrotogaceae</taxon>
        <taxon>Oceanotoga</taxon>
    </lineage>
</organism>
<dbReference type="AlphaFoldDB" id="A0AA45HHG7"/>
<name>A0AA45HHG7_9BACT</name>
<proteinExistence type="predicted"/>
<dbReference type="Pfam" id="PF22725">
    <property type="entry name" value="GFO_IDH_MocA_C3"/>
    <property type="match status" value="1"/>
</dbReference>
<keyword evidence="4" id="KW-1185">Reference proteome</keyword>
<dbReference type="SUPFAM" id="SSF51735">
    <property type="entry name" value="NAD(P)-binding Rossmann-fold domains"/>
    <property type="match status" value="1"/>
</dbReference>
<gene>
    <name evidence="3" type="ORF">C7380_12919</name>
</gene>
<dbReference type="InterPro" id="IPR036291">
    <property type="entry name" value="NAD(P)-bd_dom_sf"/>
</dbReference>
<dbReference type="EMBL" id="QGGI01000029">
    <property type="protein sequence ID" value="PWJ86821.1"/>
    <property type="molecule type" value="Genomic_DNA"/>
</dbReference>
<feature type="domain" description="Gfo/Idh/MocA-like oxidoreductase N-terminal" evidence="1">
    <location>
        <begin position="2"/>
        <end position="119"/>
    </location>
</feature>
<dbReference type="Gene3D" id="3.30.360.10">
    <property type="entry name" value="Dihydrodipicolinate Reductase, domain 2"/>
    <property type="match status" value="1"/>
</dbReference>